<sequence length="194" mass="21825">MHNDTETNDNNGKNNHHRHRHYYNGFQPHPVSIIPRISFSNDFVESHGNCGSGATSVALRQEPRAPYSPEAAAGSSDFEFSVSNHNMMSADELFFKGRILPSFRESKTTLREELLVEEEEEEGKEEEEEVSERRPTRGSVGRSSTVGRWKGFLGLRKGRKKGDSNKCEEGSGDRAFDNNSSQEMLNDGAINNFK</sequence>
<name>A0ACB9MRS9_9MYRT</name>
<protein>
    <submittedName>
        <fullName evidence="1">Uncharacterized protein</fullName>
    </submittedName>
</protein>
<keyword evidence="2" id="KW-1185">Reference proteome</keyword>
<reference evidence="2" key="1">
    <citation type="journal article" date="2023" name="Front. Plant Sci.">
        <title>Chromosomal-level genome assembly of Melastoma candidum provides insights into trichome evolution.</title>
        <authorList>
            <person name="Zhong Y."/>
            <person name="Wu W."/>
            <person name="Sun C."/>
            <person name="Zou P."/>
            <person name="Liu Y."/>
            <person name="Dai S."/>
            <person name="Zhou R."/>
        </authorList>
    </citation>
    <scope>NUCLEOTIDE SEQUENCE [LARGE SCALE GENOMIC DNA]</scope>
</reference>
<organism evidence="1 2">
    <name type="scientific">Melastoma candidum</name>
    <dbReference type="NCBI Taxonomy" id="119954"/>
    <lineage>
        <taxon>Eukaryota</taxon>
        <taxon>Viridiplantae</taxon>
        <taxon>Streptophyta</taxon>
        <taxon>Embryophyta</taxon>
        <taxon>Tracheophyta</taxon>
        <taxon>Spermatophyta</taxon>
        <taxon>Magnoliopsida</taxon>
        <taxon>eudicotyledons</taxon>
        <taxon>Gunneridae</taxon>
        <taxon>Pentapetalae</taxon>
        <taxon>rosids</taxon>
        <taxon>malvids</taxon>
        <taxon>Myrtales</taxon>
        <taxon>Melastomataceae</taxon>
        <taxon>Melastomatoideae</taxon>
        <taxon>Melastomateae</taxon>
        <taxon>Melastoma</taxon>
    </lineage>
</organism>
<dbReference type="Proteomes" id="UP001057402">
    <property type="component" value="Chromosome 9"/>
</dbReference>
<dbReference type="EMBL" id="CM042888">
    <property type="protein sequence ID" value="KAI4326109.1"/>
    <property type="molecule type" value="Genomic_DNA"/>
</dbReference>
<comment type="caution">
    <text evidence="1">The sequence shown here is derived from an EMBL/GenBank/DDBJ whole genome shotgun (WGS) entry which is preliminary data.</text>
</comment>
<proteinExistence type="predicted"/>
<accession>A0ACB9MRS9</accession>
<gene>
    <name evidence="1" type="ORF">MLD38_031452</name>
</gene>
<evidence type="ECO:0000313" key="1">
    <source>
        <dbReference type="EMBL" id="KAI4326109.1"/>
    </source>
</evidence>
<evidence type="ECO:0000313" key="2">
    <source>
        <dbReference type="Proteomes" id="UP001057402"/>
    </source>
</evidence>